<dbReference type="Pfam" id="PF00005">
    <property type="entry name" value="ABC_tran"/>
    <property type="match status" value="1"/>
</dbReference>
<keyword evidence="2" id="KW-0813">Transport</keyword>
<feature type="domain" description="ABC transporter" evidence="5">
    <location>
        <begin position="3"/>
        <end position="231"/>
    </location>
</feature>
<organism evidence="6 8">
    <name type="scientific">[Ruminococcus] torques</name>
    <dbReference type="NCBI Taxonomy" id="33039"/>
    <lineage>
        <taxon>Bacteria</taxon>
        <taxon>Bacillati</taxon>
        <taxon>Bacillota</taxon>
        <taxon>Clostridia</taxon>
        <taxon>Lachnospirales</taxon>
        <taxon>Lachnospiraceae</taxon>
        <taxon>Mediterraneibacter</taxon>
    </lineage>
</organism>
<proteinExistence type="inferred from homology"/>
<dbReference type="PANTHER" id="PTHR42711:SF5">
    <property type="entry name" value="ABC TRANSPORTER ATP-BINDING PROTEIN NATA"/>
    <property type="match status" value="1"/>
</dbReference>
<comment type="similarity">
    <text evidence="1">Belongs to the ABC transporter superfamily.</text>
</comment>
<keyword evidence="3" id="KW-0547">Nucleotide-binding</keyword>
<dbReference type="RefSeq" id="WP_004847099.1">
    <property type="nucleotide sequence ID" value="NZ_AP028249.1"/>
</dbReference>
<dbReference type="Proteomes" id="UP000292665">
    <property type="component" value="Unassembled WGS sequence"/>
</dbReference>
<dbReference type="InterPro" id="IPR027417">
    <property type="entry name" value="P-loop_NTPase"/>
</dbReference>
<reference evidence="6 8" key="1">
    <citation type="submission" date="2015-09" db="EMBL/GenBank/DDBJ databases">
        <authorList>
            <consortium name="Pathogen Informatics"/>
        </authorList>
    </citation>
    <scope>NUCLEOTIDE SEQUENCE [LARGE SCALE GENOMIC DNA]</scope>
    <source>
        <strain evidence="6 8">2789STDY5834841</strain>
    </source>
</reference>
<evidence type="ECO:0000256" key="2">
    <source>
        <dbReference type="ARBA" id="ARBA00022448"/>
    </source>
</evidence>
<keyword evidence="4 6" id="KW-0067">ATP-binding</keyword>
<gene>
    <name evidence="6" type="primary">ybhF_3</name>
    <name evidence="7" type="ORF">EAI93_13290</name>
    <name evidence="6" type="ORF">ERS852456_01732</name>
</gene>
<dbReference type="SMART" id="SM00382">
    <property type="entry name" value="AAA"/>
    <property type="match status" value="1"/>
</dbReference>
<dbReference type="PANTHER" id="PTHR42711">
    <property type="entry name" value="ABC TRANSPORTER ATP-BINDING PROTEIN"/>
    <property type="match status" value="1"/>
</dbReference>
<evidence type="ECO:0000313" key="7">
    <source>
        <dbReference type="EMBL" id="RYS76483.1"/>
    </source>
</evidence>
<evidence type="ECO:0000259" key="5">
    <source>
        <dbReference type="PROSITE" id="PS50893"/>
    </source>
</evidence>
<reference evidence="7 9" key="2">
    <citation type="journal article" date="2019" name="Science, e1252229">
        <title>Invertible promoters mediate bacterial phase variation, antibiotic resistance, and host adaptation in the gut.</title>
        <authorList>
            <person name="Jiang X."/>
            <person name="Hall A.B."/>
            <person name="Arthur T.D."/>
            <person name="Plichta D.R."/>
            <person name="Covington C.T."/>
            <person name="Poyet M."/>
            <person name="Crothers J."/>
            <person name="Moses P.L."/>
            <person name="Tolonen A.C."/>
            <person name="Vlamakis H."/>
            <person name="Alm E.J."/>
            <person name="Xavier R.J."/>
        </authorList>
    </citation>
    <scope>NUCLEOTIDE SEQUENCE [LARGE SCALE GENOMIC DNA]</scope>
    <source>
        <strain evidence="9">aa_0143</strain>
        <strain evidence="7">Aa_0143</strain>
    </source>
</reference>
<dbReference type="PROSITE" id="PS00211">
    <property type="entry name" value="ABC_TRANSPORTER_1"/>
    <property type="match status" value="1"/>
</dbReference>
<evidence type="ECO:0000313" key="6">
    <source>
        <dbReference type="EMBL" id="CUO14628.1"/>
    </source>
</evidence>
<evidence type="ECO:0000313" key="9">
    <source>
        <dbReference type="Proteomes" id="UP000292665"/>
    </source>
</evidence>
<dbReference type="EMBL" id="RCYR01000047">
    <property type="protein sequence ID" value="RYS76483.1"/>
    <property type="molecule type" value="Genomic_DNA"/>
</dbReference>
<evidence type="ECO:0000256" key="3">
    <source>
        <dbReference type="ARBA" id="ARBA00022741"/>
    </source>
</evidence>
<dbReference type="GO" id="GO:0016887">
    <property type="term" value="F:ATP hydrolysis activity"/>
    <property type="evidence" value="ECO:0007669"/>
    <property type="project" value="InterPro"/>
</dbReference>
<dbReference type="AlphaFoldDB" id="A0A174CS61"/>
<evidence type="ECO:0000313" key="8">
    <source>
        <dbReference type="Proteomes" id="UP000095787"/>
    </source>
</evidence>
<dbReference type="PROSITE" id="PS50893">
    <property type="entry name" value="ABC_TRANSPORTER_2"/>
    <property type="match status" value="1"/>
</dbReference>
<protein>
    <submittedName>
        <fullName evidence="7">ATP-binding cassette domain-containing protein</fullName>
    </submittedName>
    <submittedName>
        <fullName evidence="6">Uncharacterized ABC transporter ATP-binding protein YbhF</fullName>
    </submittedName>
</protein>
<dbReference type="GO" id="GO:0005524">
    <property type="term" value="F:ATP binding"/>
    <property type="evidence" value="ECO:0007669"/>
    <property type="project" value="UniProtKB-KW"/>
</dbReference>
<evidence type="ECO:0000256" key="1">
    <source>
        <dbReference type="ARBA" id="ARBA00005417"/>
    </source>
</evidence>
<dbReference type="InterPro" id="IPR003593">
    <property type="entry name" value="AAA+_ATPase"/>
</dbReference>
<dbReference type="InterPro" id="IPR050763">
    <property type="entry name" value="ABC_transporter_ATP-binding"/>
</dbReference>
<dbReference type="EMBL" id="CYZO01000021">
    <property type="protein sequence ID" value="CUO14628.1"/>
    <property type="molecule type" value="Genomic_DNA"/>
</dbReference>
<dbReference type="InterPro" id="IPR017871">
    <property type="entry name" value="ABC_transporter-like_CS"/>
</dbReference>
<sequence>MEIKIRELCKSYGKKKALQNFDATFENGIYGILGPNGAGKSTLMNILTDNLLRDSGRILCGGKDILKWGAAYRKSLGYMPQQQQLYETFTVTEFLAYMGTLKGMKKKEIRARMELLFPLLNLDKVKRKKIKELSGGMKQRVLLLQALLNDPKILILDEPTAGLDPKERIRIRNLISDLSQDRIVLIATHVVSDIEFISKEILLMKNGRLIDKASPEQLQAKIQGKVFEMSVGQQELEEVKEKFEISNLFRKDGQIIVRVVTQKRPEGYDEIREAAPTLEDVYLYEFEVKGAMHNNAVRKIAGT</sequence>
<dbReference type="Gene3D" id="3.40.50.300">
    <property type="entry name" value="P-loop containing nucleotide triphosphate hydrolases"/>
    <property type="match status" value="1"/>
</dbReference>
<evidence type="ECO:0000256" key="4">
    <source>
        <dbReference type="ARBA" id="ARBA00022840"/>
    </source>
</evidence>
<dbReference type="InterPro" id="IPR003439">
    <property type="entry name" value="ABC_transporter-like_ATP-bd"/>
</dbReference>
<name>A0A174CS61_9FIRM</name>
<dbReference type="GeneID" id="97329832"/>
<accession>A0A174CS61</accession>
<dbReference type="SUPFAM" id="SSF52540">
    <property type="entry name" value="P-loop containing nucleoside triphosphate hydrolases"/>
    <property type="match status" value="1"/>
</dbReference>
<dbReference type="Proteomes" id="UP000095787">
    <property type="component" value="Unassembled WGS sequence"/>
</dbReference>